<protein>
    <submittedName>
        <fullName evidence="2">Uncharacterized protein</fullName>
    </submittedName>
</protein>
<feature type="compositionally biased region" description="Low complexity" evidence="1">
    <location>
        <begin position="26"/>
        <end position="41"/>
    </location>
</feature>
<evidence type="ECO:0000313" key="2">
    <source>
        <dbReference type="EMBL" id="OQV14179.1"/>
    </source>
</evidence>
<reference evidence="3" key="1">
    <citation type="submission" date="2017-01" db="EMBL/GenBank/DDBJ databases">
        <title>Comparative genomics of anhydrobiosis in the tardigrade Hypsibius dujardini.</title>
        <authorList>
            <person name="Yoshida Y."/>
            <person name="Koutsovoulos G."/>
            <person name="Laetsch D."/>
            <person name="Stevens L."/>
            <person name="Kumar S."/>
            <person name="Horikawa D."/>
            <person name="Ishino K."/>
            <person name="Komine S."/>
            <person name="Tomita M."/>
            <person name="Blaxter M."/>
            <person name="Arakawa K."/>
        </authorList>
    </citation>
    <scope>NUCLEOTIDE SEQUENCE [LARGE SCALE GENOMIC DNA]</scope>
    <source>
        <strain evidence="3">Z151</strain>
    </source>
</reference>
<accession>A0A1W0WG62</accession>
<keyword evidence="3" id="KW-1185">Reference proteome</keyword>
<dbReference type="EMBL" id="MTYJ01000109">
    <property type="protein sequence ID" value="OQV14179.1"/>
    <property type="molecule type" value="Genomic_DNA"/>
</dbReference>
<comment type="caution">
    <text evidence="2">The sequence shown here is derived from an EMBL/GenBank/DDBJ whole genome shotgun (WGS) entry which is preliminary data.</text>
</comment>
<proteinExistence type="predicted"/>
<dbReference type="AlphaFoldDB" id="A0A1W0WG62"/>
<dbReference type="Proteomes" id="UP000192578">
    <property type="component" value="Unassembled WGS sequence"/>
</dbReference>
<name>A0A1W0WG62_HYPEX</name>
<organism evidence="2 3">
    <name type="scientific">Hypsibius exemplaris</name>
    <name type="common">Freshwater tardigrade</name>
    <dbReference type="NCBI Taxonomy" id="2072580"/>
    <lineage>
        <taxon>Eukaryota</taxon>
        <taxon>Metazoa</taxon>
        <taxon>Ecdysozoa</taxon>
        <taxon>Tardigrada</taxon>
        <taxon>Eutardigrada</taxon>
        <taxon>Parachela</taxon>
        <taxon>Hypsibioidea</taxon>
        <taxon>Hypsibiidae</taxon>
        <taxon>Hypsibius</taxon>
    </lineage>
</organism>
<evidence type="ECO:0000256" key="1">
    <source>
        <dbReference type="SAM" id="MobiDB-lite"/>
    </source>
</evidence>
<feature type="region of interest" description="Disordered" evidence="1">
    <location>
        <begin position="17"/>
        <end position="46"/>
    </location>
</feature>
<evidence type="ECO:0000313" key="3">
    <source>
        <dbReference type="Proteomes" id="UP000192578"/>
    </source>
</evidence>
<sequence>MKFSVARRMLICSRSTLDGLRRRSSTPEPGTEGPECPPTTGRVPRRPQWLAMDRMIRDTFLFPAVGLTVLTP</sequence>
<gene>
    <name evidence="2" type="ORF">BV898_11650</name>
</gene>